<dbReference type="CDD" id="cd06170">
    <property type="entry name" value="LuxR_C_like"/>
    <property type="match status" value="1"/>
</dbReference>
<dbReference type="SMART" id="SM00448">
    <property type="entry name" value="REC"/>
    <property type="match status" value="1"/>
</dbReference>
<dbReference type="InterPro" id="IPR058245">
    <property type="entry name" value="NreC/VraR/RcsB-like_REC"/>
</dbReference>
<dbReference type="Pfam" id="PF00196">
    <property type="entry name" value="GerE"/>
    <property type="match status" value="1"/>
</dbReference>
<feature type="domain" description="HTH luxR-type" evidence="4">
    <location>
        <begin position="158"/>
        <end position="223"/>
    </location>
</feature>
<comment type="caution">
    <text evidence="6">The sequence shown here is derived from an EMBL/GenBank/DDBJ whole genome shotgun (WGS) entry which is preliminary data.</text>
</comment>
<dbReference type="PANTHER" id="PTHR43214:SF17">
    <property type="entry name" value="TRANSCRIPTIONAL REGULATORY PROTEIN RCSB"/>
    <property type="match status" value="1"/>
</dbReference>
<dbReference type="PROSITE" id="PS50043">
    <property type="entry name" value="HTH_LUXR_2"/>
    <property type="match status" value="1"/>
</dbReference>
<feature type="modified residue" description="4-aspartylphosphate" evidence="3">
    <location>
        <position position="68"/>
    </location>
</feature>
<dbReference type="PROSITE" id="PS00622">
    <property type="entry name" value="HTH_LUXR_1"/>
    <property type="match status" value="1"/>
</dbReference>
<organism evidence="6 7">
    <name type="scientific">Paraburkholderia haematera</name>
    <dbReference type="NCBI Taxonomy" id="2793077"/>
    <lineage>
        <taxon>Bacteria</taxon>
        <taxon>Pseudomonadati</taxon>
        <taxon>Pseudomonadota</taxon>
        <taxon>Betaproteobacteria</taxon>
        <taxon>Burkholderiales</taxon>
        <taxon>Burkholderiaceae</taxon>
        <taxon>Paraburkholderia</taxon>
    </lineage>
</organism>
<dbReference type="SUPFAM" id="SSF52172">
    <property type="entry name" value="CheY-like"/>
    <property type="match status" value="1"/>
</dbReference>
<keyword evidence="1 3" id="KW-0597">Phosphoprotein</keyword>
<accession>A0ABM8QDK8</accession>
<dbReference type="EMBL" id="CAJNBK010000001">
    <property type="protein sequence ID" value="CAE6690958.1"/>
    <property type="molecule type" value="Genomic_DNA"/>
</dbReference>
<evidence type="ECO:0000313" key="6">
    <source>
        <dbReference type="EMBL" id="CAE6690958.1"/>
    </source>
</evidence>
<dbReference type="SUPFAM" id="SSF46894">
    <property type="entry name" value="C-terminal effector domain of the bipartite response regulators"/>
    <property type="match status" value="1"/>
</dbReference>
<reference evidence="6 7" key="1">
    <citation type="submission" date="2021-02" db="EMBL/GenBank/DDBJ databases">
        <authorList>
            <person name="Vanwijnsberghe S."/>
        </authorList>
    </citation>
    <scope>NUCLEOTIDE SEQUENCE [LARGE SCALE GENOMIC DNA]</scope>
    <source>
        <strain evidence="6 7">LMG 31837</strain>
    </source>
</reference>
<dbReference type="PROSITE" id="PS50110">
    <property type="entry name" value="RESPONSE_REGULATORY"/>
    <property type="match status" value="1"/>
</dbReference>
<protein>
    <submittedName>
        <fullName evidence="6">Transcriptional regulatory protein RcsB</fullName>
    </submittedName>
</protein>
<evidence type="ECO:0000259" key="4">
    <source>
        <dbReference type="PROSITE" id="PS50043"/>
    </source>
</evidence>
<evidence type="ECO:0000313" key="7">
    <source>
        <dbReference type="Proteomes" id="UP000672526"/>
    </source>
</evidence>
<dbReference type="InterPro" id="IPR011006">
    <property type="entry name" value="CheY-like_superfamily"/>
</dbReference>
<keyword evidence="7" id="KW-1185">Reference proteome</keyword>
<dbReference type="PRINTS" id="PR00038">
    <property type="entry name" value="HTHLUXR"/>
</dbReference>
<dbReference type="InterPro" id="IPR016032">
    <property type="entry name" value="Sig_transdc_resp-reg_C-effctor"/>
</dbReference>
<dbReference type="InterPro" id="IPR001789">
    <property type="entry name" value="Sig_transdc_resp-reg_receiver"/>
</dbReference>
<gene>
    <name evidence="6" type="primary">rcsB_3</name>
    <name evidence="6" type="ORF">R69888_00232</name>
</gene>
<sequence length="225" mass="24409">MQGMPVDKTTKMTQKIRVIVADDHDCVRVGVIRLLQAAPRIEIVGEAPDTQTLAELLDTHACDVVVSDIGMPGMDGASNVVSFLRRLLRARPHPCVVVLTMICHAHMLSGLLHLGVSGIVDKRDTATSLIDAIEAAISGGVYLSDWVRVAIGTSDAPPQPRAGVLSAREWEVFQLYVQGLAVHEIATRLQRSGKTISTQKRSAMRKLGLETENDLIDYARQIGLA</sequence>
<proteinExistence type="predicted"/>
<evidence type="ECO:0000259" key="5">
    <source>
        <dbReference type="PROSITE" id="PS50110"/>
    </source>
</evidence>
<feature type="domain" description="Response regulatory" evidence="5">
    <location>
        <begin position="17"/>
        <end position="137"/>
    </location>
</feature>
<dbReference type="Pfam" id="PF00072">
    <property type="entry name" value="Response_reg"/>
    <property type="match status" value="1"/>
</dbReference>
<dbReference type="InterPro" id="IPR039420">
    <property type="entry name" value="WalR-like"/>
</dbReference>
<dbReference type="Proteomes" id="UP000672526">
    <property type="component" value="Unassembled WGS sequence"/>
</dbReference>
<evidence type="ECO:0000256" key="3">
    <source>
        <dbReference type="PROSITE-ProRule" id="PRU00169"/>
    </source>
</evidence>
<dbReference type="Gene3D" id="3.40.50.2300">
    <property type="match status" value="1"/>
</dbReference>
<keyword evidence="2" id="KW-0238">DNA-binding</keyword>
<evidence type="ECO:0000256" key="1">
    <source>
        <dbReference type="ARBA" id="ARBA00022553"/>
    </source>
</evidence>
<dbReference type="PANTHER" id="PTHR43214">
    <property type="entry name" value="TWO-COMPONENT RESPONSE REGULATOR"/>
    <property type="match status" value="1"/>
</dbReference>
<dbReference type="CDD" id="cd17535">
    <property type="entry name" value="REC_NarL-like"/>
    <property type="match status" value="1"/>
</dbReference>
<name>A0ABM8QDK8_9BURK</name>
<dbReference type="SMART" id="SM00421">
    <property type="entry name" value="HTH_LUXR"/>
    <property type="match status" value="1"/>
</dbReference>
<dbReference type="InterPro" id="IPR000792">
    <property type="entry name" value="Tscrpt_reg_LuxR_C"/>
</dbReference>
<evidence type="ECO:0000256" key="2">
    <source>
        <dbReference type="ARBA" id="ARBA00023125"/>
    </source>
</evidence>